<proteinExistence type="predicted"/>
<dbReference type="CDD" id="cd12797">
    <property type="entry name" value="M23_peptidase"/>
    <property type="match status" value="1"/>
</dbReference>
<feature type="compositionally biased region" description="Basic and acidic residues" evidence="2">
    <location>
        <begin position="304"/>
        <end position="334"/>
    </location>
</feature>
<dbReference type="Proteomes" id="UP000327039">
    <property type="component" value="Unassembled WGS sequence"/>
</dbReference>
<feature type="domain" description="M23ase beta-sheet core" evidence="4">
    <location>
        <begin position="407"/>
        <end position="503"/>
    </location>
</feature>
<dbReference type="PANTHER" id="PTHR21666">
    <property type="entry name" value="PEPTIDASE-RELATED"/>
    <property type="match status" value="1"/>
</dbReference>
<dbReference type="GO" id="GO:0004222">
    <property type="term" value="F:metalloendopeptidase activity"/>
    <property type="evidence" value="ECO:0007669"/>
    <property type="project" value="TreeGrafter"/>
</dbReference>
<dbReference type="Gene3D" id="2.70.70.10">
    <property type="entry name" value="Glucose Permease (Domain IIA)"/>
    <property type="match status" value="1"/>
</dbReference>
<dbReference type="PANTHER" id="PTHR21666:SF270">
    <property type="entry name" value="MUREIN HYDROLASE ACTIVATOR ENVC"/>
    <property type="match status" value="1"/>
</dbReference>
<comment type="caution">
    <text evidence="5">The sequence shown here is derived from an EMBL/GenBank/DDBJ whole genome shotgun (WGS) entry which is preliminary data.</text>
</comment>
<evidence type="ECO:0000259" key="4">
    <source>
        <dbReference type="Pfam" id="PF01551"/>
    </source>
</evidence>
<keyword evidence="6" id="KW-1185">Reference proteome</keyword>
<sequence length="514" mass="53037">MPASRRFGPVTCVATVNGVVHAIGKVTRVRSESLESPEECGCAPTPAERSRLAQLISRRGALGLGAVGFVAATAFLAPGGIPSAFGIEGYPSWDDVQRAKNNEAAKGSEIARIEQLIADLTADVANKQAEAERLGQEYAVAQSAYEDAVYRAESLQSQADAQAAAATETARRAGKLAAQLYRNGGDDTSLKLFFSDSAASADDLLARLGTMDKLLQTNRGVYADAVAARDTAQSLSDQASVARDERDRLKQEAEQKLIAAQNAAQAAQEALAAQTEHMATLQAQLAALKDETAATVAGYQAGVEEERRREEERKRREREEAARRAAEEERRRQEAAAAAAAANSGGGGGGGGNSGGGGGGGGNSGGGGGGGAGQVQPSGWVRPGPGYISSWFGNRGTICSSAGCTTGHRGIDFAGGCSAPIYAAASGTVVHAAWTGDWGNYIKVDHGGGIVSAYAHIQNGGYAVGWGQRVSAGQVIAYAGNTGVSAGCHLHFEIYQNGTRIDPAPFLRNRGISV</sequence>
<dbReference type="SUPFAM" id="SSF51261">
    <property type="entry name" value="Duplicated hybrid motif"/>
    <property type="match status" value="1"/>
</dbReference>
<feature type="region of interest" description="Disordered" evidence="2">
    <location>
        <begin position="299"/>
        <end position="384"/>
    </location>
</feature>
<gene>
    <name evidence="5" type="ORF">F6B42_02885</name>
</gene>
<dbReference type="OrthoDB" id="1099523at2"/>
<feature type="transmembrane region" description="Helical" evidence="3">
    <location>
        <begin position="61"/>
        <end position="81"/>
    </location>
</feature>
<keyword evidence="1" id="KW-0175">Coiled coil</keyword>
<dbReference type="InterPro" id="IPR050570">
    <property type="entry name" value="Cell_wall_metabolism_enzyme"/>
</dbReference>
<dbReference type="AlphaFoldDB" id="A0A5J5IXC3"/>
<name>A0A5J5IXC3_9MICO</name>
<accession>A0A5J5IXC3</accession>
<dbReference type="Pfam" id="PF01551">
    <property type="entry name" value="Peptidase_M23"/>
    <property type="match status" value="1"/>
</dbReference>
<evidence type="ECO:0000256" key="2">
    <source>
        <dbReference type="SAM" id="MobiDB-lite"/>
    </source>
</evidence>
<dbReference type="EMBL" id="VYRZ01000001">
    <property type="protein sequence ID" value="KAA9089442.1"/>
    <property type="molecule type" value="Genomic_DNA"/>
</dbReference>
<reference evidence="6" key="1">
    <citation type="submission" date="2019-09" db="EMBL/GenBank/DDBJ databases">
        <title>Mumia zhuanghuii sp. nov. isolated from the intestinal contents of plateau pika (Ochotona curzoniae) in the Qinghai-Tibet plateau of China.</title>
        <authorList>
            <person name="Tian Z."/>
        </authorList>
    </citation>
    <scope>NUCLEOTIDE SEQUENCE [LARGE SCALE GENOMIC DNA]</scope>
    <source>
        <strain evidence="6">DSM 25564</strain>
    </source>
</reference>
<feature type="coiled-coil region" evidence="1">
    <location>
        <begin position="110"/>
        <end position="144"/>
    </location>
</feature>
<evidence type="ECO:0000256" key="1">
    <source>
        <dbReference type="SAM" id="Coils"/>
    </source>
</evidence>
<protein>
    <submittedName>
        <fullName evidence="5">Peptidoglycan DD-metalloendopeptidase family protein</fullName>
    </submittedName>
</protein>
<evidence type="ECO:0000256" key="3">
    <source>
        <dbReference type="SAM" id="Phobius"/>
    </source>
</evidence>
<feature type="compositionally biased region" description="Gly residues" evidence="2">
    <location>
        <begin position="344"/>
        <end position="373"/>
    </location>
</feature>
<keyword evidence="3" id="KW-0472">Membrane</keyword>
<keyword evidence="3" id="KW-1133">Transmembrane helix</keyword>
<keyword evidence="3" id="KW-0812">Transmembrane</keyword>
<organism evidence="5 6">
    <name type="scientific">Microbacterium radiodurans</name>
    <dbReference type="NCBI Taxonomy" id="661398"/>
    <lineage>
        <taxon>Bacteria</taxon>
        <taxon>Bacillati</taxon>
        <taxon>Actinomycetota</taxon>
        <taxon>Actinomycetes</taxon>
        <taxon>Micrococcales</taxon>
        <taxon>Microbacteriaceae</taxon>
        <taxon>Microbacterium</taxon>
    </lineage>
</organism>
<dbReference type="InterPro" id="IPR016047">
    <property type="entry name" value="M23ase_b-sheet_dom"/>
</dbReference>
<dbReference type="InterPro" id="IPR011055">
    <property type="entry name" value="Dup_hybrid_motif"/>
</dbReference>
<evidence type="ECO:0000313" key="5">
    <source>
        <dbReference type="EMBL" id="KAA9089442.1"/>
    </source>
</evidence>
<evidence type="ECO:0000313" key="6">
    <source>
        <dbReference type="Proteomes" id="UP000327039"/>
    </source>
</evidence>